<evidence type="ECO:0000313" key="3">
    <source>
        <dbReference type="Proteomes" id="UP000317835"/>
    </source>
</evidence>
<dbReference type="AlphaFoldDB" id="A0A518GX92"/>
<evidence type="ECO:0000256" key="1">
    <source>
        <dbReference type="SAM" id="MobiDB-lite"/>
    </source>
</evidence>
<dbReference type="InterPro" id="IPR011330">
    <property type="entry name" value="Glyco_hydro/deAcase_b/a-brl"/>
</dbReference>
<name>A0A518GX92_9BACT</name>
<sequence length="1020" mass="110341">MVNDDEPRPDRPIPEPTAPDGPPGGPGPEAAVEPSPDPEPAEATSEQEAPAPEGPVGPRRRVVVMIADSGRRPEEPIDEAEAAIVWAAVSAAWHPAVLSRCDATPEVEDVDAPGVPREGEVRLIAGRGVGHLNYEYRDQGSEVGVPVLMIEAGESDREGLARLILEAIEPGADPGPADDPTVGDFYALGASRWWVRDLTIGMEHVDVLDAEALGREAIGGAKAWASGDAKGAVNRLRASFELLTEARERIYPVDSFLVDLHLLDGSSPAEALDDALEARAPFTLIAPAQAIEAMAGKNPEAMARLRSAIDEGWADVAGGPFAETGESLRPVETILWQFRQGSATYRKHLDDRTVETLAGRRFALYPMRPQVAKRFGFRYGLHLAFDDGTFPIIRESKRLWESPEGANLESLTRPPLAADKDATALTLAWELAKSMRDDHTATLGLVHWPDRVADWFRDIRRVAGYSPVLARWATLGDYFHLTDRPYEVLRPKLDQYVTPYLEQAVSRGDPSPIGRRARHARLRARLDLADGLRSLAAALDFVGEPIPDEEGPRPAGSSAFDEAGRLLETGMLDEAEAAIAALESRWAGEAGRRVVPATEEGNGASAGQGAGDLVLNPMSIPRRVSVVLPEASGPVPSEGPVRVSQFTAEGTEAVVTLAGFGFAWIPRDRPGIREAPAGPSETVQARGRVLRNEMLRAEVDESTGGLRAVMAAGEDEPRLAQQLVIAGVSVTDKKGQVRHSRMKATGYEVEYGGPALVQAVSTGQILHPTEDRPLAGFRQRFRLWSGRPVLELEVELTELDEAWLGSIADGPAWSRYLACRWAWPDGNATLRRSSLLGLEATTADRPETAEVLDVTARRQRTALLFGGLAHHQRHGTRMLDTLLVAGKESERSFRLGVALDLEHPFQAALDLLAPPAVVPTAGGPPRSGPTGWFFHLDAKSVAVTRVEPVVIDGEGRGLAFHLLETGGRSVRCKLRLFREPVSARQTDFNDERIVELSVTGDAVQLDLTPHELARVVVTLA</sequence>
<dbReference type="EMBL" id="CP036426">
    <property type="protein sequence ID" value="QDV33205.1"/>
    <property type="molecule type" value="Genomic_DNA"/>
</dbReference>
<dbReference type="Proteomes" id="UP000317835">
    <property type="component" value="Chromosome"/>
</dbReference>
<feature type="compositionally biased region" description="Basic and acidic residues" evidence="1">
    <location>
        <begin position="1"/>
        <end position="13"/>
    </location>
</feature>
<dbReference type="GO" id="GO:0005975">
    <property type="term" value="P:carbohydrate metabolic process"/>
    <property type="evidence" value="ECO:0007669"/>
    <property type="project" value="InterPro"/>
</dbReference>
<reference evidence="2 3" key="1">
    <citation type="submission" date="2019-02" db="EMBL/GenBank/DDBJ databases">
        <title>Deep-cultivation of Planctomycetes and their phenomic and genomic characterization uncovers novel biology.</title>
        <authorList>
            <person name="Wiegand S."/>
            <person name="Jogler M."/>
            <person name="Boedeker C."/>
            <person name="Pinto D."/>
            <person name="Vollmers J."/>
            <person name="Rivas-Marin E."/>
            <person name="Kohn T."/>
            <person name="Peeters S.H."/>
            <person name="Heuer A."/>
            <person name="Rast P."/>
            <person name="Oberbeckmann S."/>
            <person name="Bunk B."/>
            <person name="Jeske O."/>
            <person name="Meyerdierks A."/>
            <person name="Storesund J.E."/>
            <person name="Kallscheuer N."/>
            <person name="Luecker S."/>
            <person name="Lage O.M."/>
            <person name="Pohl T."/>
            <person name="Merkel B.J."/>
            <person name="Hornburger P."/>
            <person name="Mueller R.-W."/>
            <person name="Bruemmer F."/>
            <person name="Labrenz M."/>
            <person name="Spormann A.M."/>
            <person name="Op den Camp H."/>
            <person name="Overmann J."/>
            <person name="Amann R."/>
            <person name="Jetten M.S.M."/>
            <person name="Mascher T."/>
            <person name="Medema M.H."/>
            <person name="Devos D.P."/>
            <person name="Kaster A.-K."/>
            <person name="Ovreas L."/>
            <person name="Rohde M."/>
            <person name="Galperin M.Y."/>
            <person name="Jogler C."/>
        </authorList>
    </citation>
    <scope>NUCLEOTIDE SEQUENCE [LARGE SCALE GENOMIC DNA]</scope>
    <source>
        <strain evidence="2 3">ElP</strain>
    </source>
</reference>
<evidence type="ECO:0008006" key="4">
    <source>
        <dbReference type="Google" id="ProtNLM"/>
    </source>
</evidence>
<accession>A0A518GX92</accession>
<dbReference type="SUPFAM" id="SSF88713">
    <property type="entry name" value="Glycoside hydrolase/deacetylase"/>
    <property type="match status" value="1"/>
</dbReference>
<feature type="region of interest" description="Disordered" evidence="1">
    <location>
        <begin position="1"/>
        <end position="60"/>
    </location>
</feature>
<protein>
    <recommendedName>
        <fullName evidence="4">Glycoside hydrolase family 38 N-terminal domain-containing protein</fullName>
    </recommendedName>
</protein>
<dbReference type="KEGG" id="tpla:ElP_10470"/>
<proteinExistence type="predicted"/>
<keyword evidence="3" id="KW-1185">Reference proteome</keyword>
<gene>
    <name evidence="2" type="ORF">ElP_10470</name>
</gene>
<organism evidence="2 3">
    <name type="scientific">Tautonia plasticadhaerens</name>
    <dbReference type="NCBI Taxonomy" id="2527974"/>
    <lineage>
        <taxon>Bacteria</taxon>
        <taxon>Pseudomonadati</taxon>
        <taxon>Planctomycetota</taxon>
        <taxon>Planctomycetia</taxon>
        <taxon>Isosphaerales</taxon>
        <taxon>Isosphaeraceae</taxon>
        <taxon>Tautonia</taxon>
    </lineage>
</organism>
<feature type="compositionally biased region" description="Pro residues" evidence="1">
    <location>
        <begin position="14"/>
        <end position="26"/>
    </location>
</feature>
<evidence type="ECO:0000313" key="2">
    <source>
        <dbReference type="EMBL" id="QDV33205.1"/>
    </source>
</evidence>
<feature type="compositionally biased region" description="Low complexity" evidence="1">
    <location>
        <begin position="48"/>
        <end position="57"/>
    </location>
</feature>
<dbReference type="RefSeq" id="WP_197446729.1">
    <property type="nucleotide sequence ID" value="NZ_CP036426.1"/>
</dbReference>